<dbReference type="InterPro" id="IPR000719">
    <property type="entry name" value="Prot_kinase_dom"/>
</dbReference>
<dbReference type="InterPro" id="IPR050538">
    <property type="entry name" value="MAP_kinase_kinase_kinase"/>
</dbReference>
<protein>
    <recommendedName>
        <fullName evidence="7">Protein kinase domain-containing protein</fullName>
    </recommendedName>
</protein>
<evidence type="ECO:0000256" key="6">
    <source>
        <dbReference type="SAM" id="MobiDB-lite"/>
    </source>
</evidence>
<gene>
    <name evidence="8" type="ORF">CY34DRAFT_9715</name>
</gene>
<dbReference type="PROSITE" id="PS50011">
    <property type="entry name" value="PROTEIN_KINASE_DOM"/>
    <property type="match status" value="1"/>
</dbReference>
<dbReference type="GO" id="GO:0000196">
    <property type="term" value="P:cell integrity MAPK cascade"/>
    <property type="evidence" value="ECO:0007669"/>
    <property type="project" value="UniProtKB-ARBA"/>
</dbReference>
<dbReference type="FunFam" id="1.10.510.10:FF:000182">
    <property type="entry name" value="MAP kinase kinase kinase mkh1"/>
    <property type="match status" value="1"/>
</dbReference>
<dbReference type="STRING" id="930992.A0A0D0A8J8"/>
<accession>A0A0D0A8J8</accession>
<keyword evidence="9" id="KW-1185">Reference proteome</keyword>
<dbReference type="Gene3D" id="1.10.510.10">
    <property type="entry name" value="Transferase(Phosphotransferase) domain 1"/>
    <property type="match status" value="1"/>
</dbReference>
<dbReference type="InParanoid" id="A0A0D0A8J8"/>
<organism evidence="8 9">
    <name type="scientific">Suillus luteus UH-Slu-Lm8-n1</name>
    <dbReference type="NCBI Taxonomy" id="930992"/>
    <lineage>
        <taxon>Eukaryota</taxon>
        <taxon>Fungi</taxon>
        <taxon>Dikarya</taxon>
        <taxon>Basidiomycota</taxon>
        <taxon>Agaricomycotina</taxon>
        <taxon>Agaricomycetes</taxon>
        <taxon>Agaricomycetidae</taxon>
        <taxon>Boletales</taxon>
        <taxon>Suillineae</taxon>
        <taxon>Suillaceae</taxon>
        <taxon>Suillus</taxon>
    </lineage>
</organism>
<dbReference type="InterPro" id="IPR008271">
    <property type="entry name" value="Ser/Thr_kinase_AS"/>
</dbReference>
<feature type="region of interest" description="Disordered" evidence="6">
    <location>
        <begin position="1"/>
        <end position="93"/>
    </location>
</feature>
<dbReference type="PANTHER" id="PTHR48016">
    <property type="entry name" value="MAP KINASE KINASE KINASE SSK2-RELATED-RELATED"/>
    <property type="match status" value="1"/>
</dbReference>
<dbReference type="OrthoDB" id="266718at2759"/>
<dbReference type="AlphaFoldDB" id="A0A0D0A8J8"/>
<dbReference type="SUPFAM" id="SSF56112">
    <property type="entry name" value="Protein kinase-like (PK-like)"/>
    <property type="match status" value="1"/>
</dbReference>
<comment type="similarity">
    <text evidence="1">Belongs to the protein kinase superfamily. STE Ser/Thr protein kinase family. MAP kinase kinase kinase subfamily.</text>
</comment>
<evidence type="ECO:0000313" key="9">
    <source>
        <dbReference type="Proteomes" id="UP000054485"/>
    </source>
</evidence>
<name>A0A0D0A8J8_9AGAM</name>
<dbReference type="FunFam" id="3.30.200.20:FF:000387">
    <property type="entry name" value="Serine/threonine-protein kinase STE11"/>
    <property type="match status" value="1"/>
</dbReference>
<dbReference type="HOGENOM" id="CLU_000288_63_23_1"/>
<proteinExistence type="inferred from homology"/>
<dbReference type="FunCoup" id="A0A0D0A8J8">
    <property type="interactions" value="75"/>
</dbReference>
<dbReference type="PROSITE" id="PS00108">
    <property type="entry name" value="PROTEIN_KINASE_ST"/>
    <property type="match status" value="1"/>
</dbReference>
<evidence type="ECO:0000259" key="7">
    <source>
        <dbReference type="PROSITE" id="PS50011"/>
    </source>
</evidence>
<keyword evidence="5" id="KW-0067">ATP-binding</keyword>
<dbReference type="GO" id="GO:0005524">
    <property type="term" value="F:ATP binding"/>
    <property type="evidence" value="ECO:0007669"/>
    <property type="project" value="UniProtKB-KW"/>
</dbReference>
<feature type="compositionally biased region" description="Basic and acidic residues" evidence="6">
    <location>
        <begin position="44"/>
        <end position="56"/>
    </location>
</feature>
<dbReference type="SMART" id="SM00220">
    <property type="entry name" value="S_TKc"/>
    <property type="match status" value="1"/>
</dbReference>
<evidence type="ECO:0000256" key="3">
    <source>
        <dbReference type="ARBA" id="ARBA00022741"/>
    </source>
</evidence>
<evidence type="ECO:0000256" key="5">
    <source>
        <dbReference type="ARBA" id="ARBA00022840"/>
    </source>
</evidence>
<keyword evidence="4" id="KW-0418">Kinase</keyword>
<keyword evidence="3" id="KW-0547">Nucleotide-binding</keyword>
<evidence type="ECO:0000256" key="4">
    <source>
        <dbReference type="ARBA" id="ARBA00022777"/>
    </source>
</evidence>
<sequence length="459" mass="51300">MTSSSGPGSLMHGVLPNSQASPNPMPQLRPPRPLRTKIRAKSGTSEEHTWARRPPPEDVYDSQFFPGHDLDKPVIEVNSGGTSPTTMDHTYKSPNIVDRDKALVRPKKSIHVVAEEHKKWLDRISTGDSSADNSIGRKRSAKLWDSRVEEVDTSLQTKANLGSQGGGPGRILKWVRGELIAKGTYGRVYLALDATTGEMFAVKQVEIPIAASTSDRKVSRQMEFVQALKTEIETLKDLDHPHIVQYLGFEETKTFLSIFLEYVPGGSIGRRLRDHGKFNEEVTKLLTGQILEGLEYLHSKNIIHRDLKADNILLEKAGICKISDFGVSKRTDGTASHVMQGTAFWMAPEAIHPQNKGYNAKIDIWSLGCVVLEMWSGKRPWSDDEAVTVMFKVYQNKQPPPIPSDVVLSDLAKDFKDRCFAMQVLSFAVFDPEERASTAELQHHPYLEIPEGWVFNGFN</sequence>
<dbReference type="EMBL" id="KN835159">
    <property type="protein sequence ID" value="KIK46445.1"/>
    <property type="molecule type" value="Genomic_DNA"/>
</dbReference>
<dbReference type="Proteomes" id="UP000054485">
    <property type="component" value="Unassembled WGS sequence"/>
</dbReference>
<reference evidence="8 9" key="1">
    <citation type="submission" date="2014-04" db="EMBL/GenBank/DDBJ databases">
        <authorList>
            <consortium name="DOE Joint Genome Institute"/>
            <person name="Kuo A."/>
            <person name="Ruytinx J."/>
            <person name="Rineau F."/>
            <person name="Colpaert J."/>
            <person name="Kohler A."/>
            <person name="Nagy L.G."/>
            <person name="Floudas D."/>
            <person name="Copeland A."/>
            <person name="Barry K.W."/>
            <person name="Cichocki N."/>
            <person name="Veneault-Fourrey C."/>
            <person name="LaButti K."/>
            <person name="Lindquist E.A."/>
            <person name="Lipzen A."/>
            <person name="Lundell T."/>
            <person name="Morin E."/>
            <person name="Murat C."/>
            <person name="Sun H."/>
            <person name="Tunlid A."/>
            <person name="Henrissat B."/>
            <person name="Grigoriev I.V."/>
            <person name="Hibbett D.S."/>
            <person name="Martin F."/>
            <person name="Nordberg H.P."/>
            <person name="Cantor M.N."/>
            <person name="Hua S.X."/>
        </authorList>
    </citation>
    <scope>NUCLEOTIDE SEQUENCE [LARGE SCALE GENOMIC DNA]</scope>
    <source>
        <strain evidence="8 9">UH-Slu-Lm8-n1</strain>
    </source>
</reference>
<evidence type="ECO:0000256" key="2">
    <source>
        <dbReference type="ARBA" id="ARBA00022679"/>
    </source>
</evidence>
<evidence type="ECO:0000256" key="1">
    <source>
        <dbReference type="ARBA" id="ARBA00006529"/>
    </source>
</evidence>
<dbReference type="PANTHER" id="PTHR48016:SF48">
    <property type="entry name" value="SERINE_THREONINE-PROTEIN KINASE BCK1_SLK1_SSP31"/>
    <property type="match status" value="1"/>
</dbReference>
<dbReference type="Pfam" id="PF00069">
    <property type="entry name" value="Pkinase"/>
    <property type="match status" value="1"/>
</dbReference>
<feature type="compositionally biased region" description="Polar residues" evidence="6">
    <location>
        <begin position="79"/>
        <end position="88"/>
    </location>
</feature>
<dbReference type="GO" id="GO:0004709">
    <property type="term" value="F:MAP kinase kinase kinase activity"/>
    <property type="evidence" value="ECO:0007669"/>
    <property type="project" value="UniProtKB-ARBA"/>
</dbReference>
<evidence type="ECO:0000313" key="8">
    <source>
        <dbReference type="EMBL" id="KIK46445.1"/>
    </source>
</evidence>
<keyword evidence="2" id="KW-0808">Transferase</keyword>
<dbReference type="InterPro" id="IPR011009">
    <property type="entry name" value="Kinase-like_dom_sf"/>
</dbReference>
<reference evidence="9" key="2">
    <citation type="submission" date="2015-01" db="EMBL/GenBank/DDBJ databases">
        <title>Evolutionary Origins and Diversification of the Mycorrhizal Mutualists.</title>
        <authorList>
            <consortium name="DOE Joint Genome Institute"/>
            <consortium name="Mycorrhizal Genomics Consortium"/>
            <person name="Kohler A."/>
            <person name="Kuo A."/>
            <person name="Nagy L.G."/>
            <person name="Floudas D."/>
            <person name="Copeland A."/>
            <person name="Barry K.W."/>
            <person name="Cichocki N."/>
            <person name="Veneault-Fourrey C."/>
            <person name="LaButti K."/>
            <person name="Lindquist E.A."/>
            <person name="Lipzen A."/>
            <person name="Lundell T."/>
            <person name="Morin E."/>
            <person name="Murat C."/>
            <person name="Riley R."/>
            <person name="Ohm R."/>
            <person name="Sun H."/>
            <person name="Tunlid A."/>
            <person name="Henrissat B."/>
            <person name="Grigoriev I.V."/>
            <person name="Hibbett D.S."/>
            <person name="Martin F."/>
        </authorList>
    </citation>
    <scope>NUCLEOTIDE SEQUENCE [LARGE SCALE GENOMIC DNA]</scope>
    <source>
        <strain evidence="9">UH-Slu-Lm8-n1</strain>
    </source>
</reference>
<feature type="domain" description="Protein kinase" evidence="7">
    <location>
        <begin position="174"/>
        <end position="447"/>
    </location>
</feature>